<name>A0A1X2GK52_9FUNG</name>
<comment type="caution">
    <text evidence="4">The sequence shown here is derived from an EMBL/GenBank/DDBJ whole genome shotgun (WGS) entry which is preliminary data.</text>
</comment>
<evidence type="ECO:0000256" key="1">
    <source>
        <dbReference type="ARBA" id="ARBA00004496"/>
    </source>
</evidence>
<evidence type="ECO:0000256" key="3">
    <source>
        <dbReference type="ARBA" id="ARBA00023186"/>
    </source>
</evidence>
<dbReference type="STRING" id="101127.A0A1X2GK52"/>
<evidence type="ECO:0000256" key="2">
    <source>
        <dbReference type="ARBA" id="ARBA00022490"/>
    </source>
</evidence>
<evidence type="ECO:0000313" key="4">
    <source>
        <dbReference type="EMBL" id="ORX55690.1"/>
    </source>
</evidence>
<dbReference type="OrthoDB" id="20282at2759"/>
<comment type="subcellular location">
    <subcellularLocation>
        <location evidence="1">Cytoplasm</location>
    </subcellularLocation>
</comment>
<reference evidence="4 5" key="1">
    <citation type="submission" date="2016-07" db="EMBL/GenBank/DDBJ databases">
        <title>Pervasive Adenine N6-methylation of Active Genes in Fungi.</title>
        <authorList>
            <consortium name="DOE Joint Genome Institute"/>
            <person name="Mondo S.J."/>
            <person name="Dannebaum R.O."/>
            <person name="Kuo R.C."/>
            <person name="Labutti K."/>
            <person name="Haridas S."/>
            <person name="Kuo A."/>
            <person name="Salamov A."/>
            <person name="Ahrendt S.R."/>
            <person name="Lipzen A."/>
            <person name="Sullivan W."/>
            <person name="Andreopoulos W.B."/>
            <person name="Clum A."/>
            <person name="Lindquist E."/>
            <person name="Daum C."/>
            <person name="Ramamoorthy G.K."/>
            <person name="Gryganskyi A."/>
            <person name="Culley D."/>
            <person name="Magnuson J.K."/>
            <person name="James T.Y."/>
            <person name="O'Malley M.A."/>
            <person name="Stajich J.E."/>
            <person name="Spatafora J.W."/>
            <person name="Visel A."/>
            <person name="Grigoriev I.V."/>
        </authorList>
    </citation>
    <scope>NUCLEOTIDE SEQUENCE [LARGE SCALE GENOMIC DNA]</scope>
    <source>
        <strain evidence="4 5">NRRL 3301</strain>
    </source>
</reference>
<dbReference type="PANTHER" id="PTHR21162:SF0">
    <property type="entry name" value="P53 AND DNA DAMAGE-REGULATED PROTEIN 1"/>
    <property type="match status" value="1"/>
</dbReference>
<dbReference type="Proteomes" id="UP000242146">
    <property type="component" value="Unassembled WGS sequence"/>
</dbReference>
<gene>
    <name evidence="4" type="ORF">DM01DRAFT_1335087</name>
</gene>
<sequence>MSNIAGEQIEKIFTEQEHWKDRILLNKQALVDLEEKQHANREGLAAMDQMGPNDRKQWLVVGDMFVRLTKEDAKKAILQDQVQLHTQTESARSIVRESTKKLQELNDKIVKEQSD</sequence>
<dbReference type="GO" id="GO:0005737">
    <property type="term" value="C:cytoplasm"/>
    <property type="evidence" value="ECO:0007669"/>
    <property type="project" value="UniProtKB-SubCell"/>
</dbReference>
<accession>A0A1X2GK52</accession>
<keyword evidence="2" id="KW-0963">Cytoplasm</keyword>
<dbReference type="AlphaFoldDB" id="A0A1X2GK52"/>
<protein>
    <recommendedName>
        <fullName evidence="6">Prefoldin</fullName>
    </recommendedName>
</protein>
<keyword evidence="3" id="KW-0143">Chaperone</keyword>
<dbReference type="EMBL" id="MCGT01000011">
    <property type="protein sequence ID" value="ORX55690.1"/>
    <property type="molecule type" value="Genomic_DNA"/>
</dbReference>
<evidence type="ECO:0000313" key="5">
    <source>
        <dbReference type="Proteomes" id="UP000242146"/>
    </source>
</evidence>
<keyword evidence="5" id="KW-1185">Reference proteome</keyword>
<dbReference type="PANTHER" id="PTHR21162">
    <property type="entry name" value="P53 AND DNA DAMAGE-REGULATED PROTEIN"/>
    <property type="match status" value="1"/>
</dbReference>
<proteinExistence type="predicted"/>
<organism evidence="4 5">
    <name type="scientific">Hesseltinella vesiculosa</name>
    <dbReference type="NCBI Taxonomy" id="101127"/>
    <lineage>
        <taxon>Eukaryota</taxon>
        <taxon>Fungi</taxon>
        <taxon>Fungi incertae sedis</taxon>
        <taxon>Mucoromycota</taxon>
        <taxon>Mucoromycotina</taxon>
        <taxon>Mucoromycetes</taxon>
        <taxon>Mucorales</taxon>
        <taxon>Cunninghamellaceae</taxon>
        <taxon>Hesseltinella</taxon>
    </lineage>
</organism>
<evidence type="ECO:0008006" key="6">
    <source>
        <dbReference type="Google" id="ProtNLM"/>
    </source>
</evidence>
<dbReference type="InterPro" id="IPR030482">
    <property type="entry name" value="PDRG1"/>
</dbReference>
<dbReference type="CDD" id="cd22860">
    <property type="entry name" value="PDRG1"/>
    <property type="match status" value="1"/>
</dbReference>